<proteinExistence type="predicted"/>
<dbReference type="InterPro" id="IPR006311">
    <property type="entry name" value="TAT_signal"/>
</dbReference>
<comment type="caution">
    <text evidence="2">The sequence shown here is derived from an EMBL/GenBank/DDBJ whole genome shotgun (WGS) entry which is preliminary data.</text>
</comment>
<name>A0ABW2F0I4_9GAMM</name>
<gene>
    <name evidence="2" type="ORF">ACFQH5_18415</name>
</gene>
<sequence>MTAPHSTTPGDEAKRRRRRKLLATLGLGLAGAYVAPTLFSLGQAQAWDGHGYRRSRPSRSRPSYSRPSRSRPSRYYGHRRHDDHRHHEDRRDWGRDERYDRHVYRRVDDYRDDPVRLVEDLIFGPPGRW</sequence>
<evidence type="ECO:0000313" key="3">
    <source>
        <dbReference type="Proteomes" id="UP001596411"/>
    </source>
</evidence>
<dbReference type="RefSeq" id="WP_346061365.1">
    <property type="nucleotide sequence ID" value="NZ_BAAADR010000004.1"/>
</dbReference>
<evidence type="ECO:0000313" key="2">
    <source>
        <dbReference type="EMBL" id="MFC7091522.1"/>
    </source>
</evidence>
<feature type="region of interest" description="Disordered" evidence="1">
    <location>
        <begin position="49"/>
        <end position="92"/>
    </location>
</feature>
<dbReference type="Proteomes" id="UP001596411">
    <property type="component" value="Unassembled WGS sequence"/>
</dbReference>
<dbReference type="EMBL" id="JBHSZP010000038">
    <property type="protein sequence ID" value="MFC7091522.1"/>
    <property type="molecule type" value="Genomic_DNA"/>
</dbReference>
<organism evidence="2 3">
    <name type="scientific">Halomonas salifodinae</name>
    <dbReference type="NCBI Taxonomy" id="438745"/>
    <lineage>
        <taxon>Bacteria</taxon>
        <taxon>Pseudomonadati</taxon>
        <taxon>Pseudomonadota</taxon>
        <taxon>Gammaproteobacteria</taxon>
        <taxon>Oceanospirillales</taxon>
        <taxon>Halomonadaceae</taxon>
        <taxon>Halomonas</taxon>
    </lineage>
</organism>
<dbReference type="PROSITE" id="PS51318">
    <property type="entry name" value="TAT"/>
    <property type="match status" value="1"/>
</dbReference>
<evidence type="ECO:0008006" key="4">
    <source>
        <dbReference type="Google" id="ProtNLM"/>
    </source>
</evidence>
<reference evidence="3" key="1">
    <citation type="journal article" date="2019" name="Int. J. Syst. Evol. Microbiol.">
        <title>The Global Catalogue of Microorganisms (GCM) 10K type strain sequencing project: providing services to taxonomists for standard genome sequencing and annotation.</title>
        <authorList>
            <consortium name="The Broad Institute Genomics Platform"/>
            <consortium name="The Broad Institute Genome Sequencing Center for Infectious Disease"/>
            <person name="Wu L."/>
            <person name="Ma J."/>
        </authorList>
    </citation>
    <scope>NUCLEOTIDE SEQUENCE [LARGE SCALE GENOMIC DNA]</scope>
    <source>
        <strain evidence="3">CGMCC 1.13666</strain>
    </source>
</reference>
<keyword evidence="3" id="KW-1185">Reference proteome</keyword>
<evidence type="ECO:0000256" key="1">
    <source>
        <dbReference type="SAM" id="MobiDB-lite"/>
    </source>
</evidence>
<feature type="compositionally biased region" description="Basic residues" evidence="1">
    <location>
        <begin position="68"/>
        <end position="84"/>
    </location>
</feature>
<accession>A0ABW2F0I4</accession>
<protein>
    <recommendedName>
        <fullName evidence="4">Transmembrane protein</fullName>
    </recommendedName>
</protein>